<dbReference type="InterPro" id="IPR045851">
    <property type="entry name" value="AMP-bd_C_sf"/>
</dbReference>
<dbReference type="Gene3D" id="3.40.50.12780">
    <property type="entry name" value="N-terminal domain of ligase-like"/>
    <property type="match status" value="1"/>
</dbReference>
<evidence type="ECO:0000313" key="2">
    <source>
        <dbReference type="EMBL" id="MBB4944046.1"/>
    </source>
</evidence>
<feature type="domain" description="AMP-dependent synthetase/ligase" evidence="1">
    <location>
        <begin position="20"/>
        <end position="378"/>
    </location>
</feature>
<dbReference type="Gene3D" id="3.30.300.30">
    <property type="match status" value="1"/>
</dbReference>
<dbReference type="GO" id="GO:0031177">
    <property type="term" value="F:phosphopantetheine binding"/>
    <property type="evidence" value="ECO:0007669"/>
    <property type="project" value="TreeGrafter"/>
</dbReference>
<reference evidence="2 3" key="1">
    <citation type="submission" date="2020-08" db="EMBL/GenBank/DDBJ databases">
        <title>Sequencing the genomes of 1000 actinobacteria strains.</title>
        <authorList>
            <person name="Klenk H.-P."/>
        </authorList>
    </citation>
    <scope>NUCLEOTIDE SEQUENCE [LARGE SCALE GENOMIC DNA]</scope>
    <source>
        <strain evidence="2 3">DSM 43023</strain>
    </source>
</reference>
<dbReference type="RefSeq" id="WP_184759910.1">
    <property type="nucleotide sequence ID" value="NZ_BAABEK010000059.1"/>
</dbReference>
<dbReference type="GO" id="GO:0005737">
    <property type="term" value="C:cytoplasm"/>
    <property type="evidence" value="ECO:0007669"/>
    <property type="project" value="TreeGrafter"/>
</dbReference>
<dbReference type="PROSITE" id="PS00455">
    <property type="entry name" value="AMP_BINDING"/>
    <property type="match status" value="1"/>
</dbReference>
<comment type="caution">
    <text evidence="2">The sequence shown here is derived from an EMBL/GenBank/DDBJ whole genome shotgun (WGS) entry which is preliminary data.</text>
</comment>
<dbReference type="Pfam" id="PF00501">
    <property type="entry name" value="AMP-binding"/>
    <property type="match status" value="1"/>
</dbReference>
<dbReference type="Proteomes" id="UP000534286">
    <property type="component" value="Unassembled WGS sequence"/>
</dbReference>
<dbReference type="PANTHER" id="PTHR45527">
    <property type="entry name" value="NONRIBOSOMAL PEPTIDE SYNTHETASE"/>
    <property type="match status" value="1"/>
</dbReference>
<gene>
    <name evidence="2" type="ORF">FHR32_008447</name>
</gene>
<dbReference type="SUPFAM" id="SSF56801">
    <property type="entry name" value="Acetyl-CoA synthetase-like"/>
    <property type="match status" value="1"/>
</dbReference>
<sequence>MEGTAGHALYARFLRGLALSPDGVAVRVGAEEITYGDAHRLALLWAGALLREASGPPKAIGVLAARSVQAYVGILAGLYAGVTVVPLQPGFPAARTGQMIDAAGVSAVIVDDRGYALLPELADGGRDLRVLAPGRERADGAAWAEIRVDGRHALDGPRPVAPSDVAYVLFTSGSTGRPKGVTITHGNTDHYFRLLDARYDFTPGDVFSQVFDLNFDCAMFDLFCAWGAGATAVAVPPAAYRDMPSFLAEQGVTVWFSTPSAISLIRRMGGLGVRTLPGLRWSFFAGEALKCEDAADWELAAPGSVVENLYGPTELTITVSGHRWSAELSPKLGVNGVVPIGLVHEGHDHFLLTDDGEGEDGQEGELCVSGPQMTPGYLDPADNEGRFLRRGSRDWYRTGDRVRRTGDGELAYVGRLDAQVQVQGLRVELAEVDHALRACTGVEEAVTVGAPVSGGVELYAFYTGSSTPPAALARELRKILPAQMVPRHFRHILEMPLNSNRKIDRSALRGRAADLIEGAP</sequence>
<keyword evidence="3" id="KW-1185">Reference proteome</keyword>
<dbReference type="AlphaFoldDB" id="A0A7W7S535"/>
<dbReference type="PANTHER" id="PTHR45527:SF1">
    <property type="entry name" value="FATTY ACID SYNTHASE"/>
    <property type="match status" value="1"/>
</dbReference>
<dbReference type="GO" id="GO:0044550">
    <property type="term" value="P:secondary metabolite biosynthetic process"/>
    <property type="evidence" value="ECO:0007669"/>
    <property type="project" value="TreeGrafter"/>
</dbReference>
<name>A0A7W7S535_9ACTN</name>
<dbReference type="EMBL" id="JACHJU010000006">
    <property type="protein sequence ID" value="MBB4944046.1"/>
    <property type="molecule type" value="Genomic_DNA"/>
</dbReference>
<accession>A0A7W7S535</accession>
<evidence type="ECO:0000259" key="1">
    <source>
        <dbReference type="Pfam" id="PF00501"/>
    </source>
</evidence>
<dbReference type="InterPro" id="IPR000873">
    <property type="entry name" value="AMP-dep_synth/lig_dom"/>
</dbReference>
<dbReference type="InterPro" id="IPR020845">
    <property type="entry name" value="AMP-binding_CS"/>
</dbReference>
<proteinExistence type="predicted"/>
<evidence type="ECO:0000313" key="3">
    <source>
        <dbReference type="Proteomes" id="UP000534286"/>
    </source>
</evidence>
<dbReference type="InterPro" id="IPR042099">
    <property type="entry name" value="ANL_N_sf"/>
</dbReference>
<dbReference type="GO" id="GO:0043041">
    <property type="term" value="P:amino acid activation for nonribosomal peptide biosynthetic process"/>
    <property type="evidence" value="ECO:0007669"/>
    <property type="project" value="TreeGrafter"/>
</dbReference>
<organism evidence="2 3">
    <name type="scientific">Streptosporangium album</name>
    <dbReference type="NCBI Taxonomy" id="47479"/>
    <lineage>
        <taxon>Bacteria</taxon>
        <taxon>Bacillati</taxon>
        <taxon>Actinomycetota</taxon>
        <taxon>Actinomycetes</taxon>
        <taxon>Streptosporangiales</taxon>
        <taxon>Streptosporangiaceae</taxon>
        <taxon>Streptosporangium</taxon>
    </lineage>
</organism>
<protein>
    <submittedName>
        <fullName evidence="2">Amino acid adenylation domain-containing protein</fullName>
    </submittedName>
</protein>